<feature type="signal peptide" evidence="2">
    <location>
        <begin position="1"/>
        <end position="21"/>
    </location>
</feature>
<keyword evidence="1 2" id="KW-0732">Signal</keyword>
<dbReference type="InterPro" id="IPR036846">
    <property type="entry name" value="GM2-AP_sf"/>
</dbReference>
<evidence type="ECO:0000313" key="3">
    <source>
        <dbReference type="EMBL" id="MBY83731.1"/>
    </source>
</evidence>
<gene>
    <name evidence="5" type="primary">LOC112687491</name>
    <name evidence="3" type="ORF">g.389</name>
</gene>
<dbReference type="OrthoDB" id="6613462at2759"/>
<organism evidence="3">
    <name type="scientific">Sipha flava</name>
    <name type="common">yellow sugarcane aphid</name>
    <dbReference type="NCBI Taxonomy" id="143950"/>
    <lineage>
        <taxon>Eukaryota</taxon>
        <taxon>Metazoa</taxon>
        <taxon>Ecdysozoa</taxon>
        <taxon>Arthropoda</taxon>
        <taxon>Hexapoda</taxon>
        <taxon>Insecta</taxon>
        <taxon>Pterygota</taxon>
        <taxon>Neoptera</taxon>
        <taxon>Paraneoptera</taxon>
        <taxon>Hemiptera</taxon>
        <taxon>Sternorrhyncha</taxon>
        <taxon>Aphidomorpha</taxon>
        <taxon>Aphidoidea</taxon>
        <taxon>Aphididae</taxon>
        <taxon>Sipha</taxon>
    </lineage>
</organism>
<dbReference type="AlphaFoldDB" id="A0A2S2R127"/>
<dbReference type="Gene3D" id="2.70.220.10">
    <property type="entry name" value="Ganglioside GM2 activator"/>
    <property type="match status" value="1"/>
</dbReference>
<feature type="chain" id="PRO_5044579327" evidence="2">
    <location>
        <begin position="22"/>
        <end position="197"/>
    </location>
</feature>
<evidence type="ECO:0000256" key="1">
    <source>
        <dbReference type="ARBA" id="ARBA00022729"/>
    </source>
</evidence>
<dbReference type="Proteomes" id="UP000694846">
    <property type="component" value="Unplaced"/>
</dbReference>
<reference evidence="3" key="1">
    <citation type="submission" date="2018-04" db="EMBL/GenBank/DDBJ databases">
        <title>Transcriptome assembly of Sipha flava.</title>
        <authorList>
            <person name="Scully E.D."/>
            <person name="Geib S.M."/>
            <person name="Palmer N.A."/>
            <person name="Koch K."/>
            <person name="Bradshaw J."/>
            <person name="Heng-Moss T."/>
            <person name="Sarath G."/>
        </authorList>
    </citation>
    <scope>NUCLEOTIDE SEQUENCE</scope>
</reference>
<accession>A0A2S2R127</accession>
<keyword evidence="4" id="KW-1185">Reference proteome</keyword>
<dbReference type="RefSeq" id="XP_025416006.1">
    <property type="nucleotide sequence ID" value="XM_025560221.1"/>
</dbReference>
<evidence type="ECO:0000313" key="5">
    <source>
        <dbReference type="RefSeq" id="XP_025416006.1"/>
    </source>
</evidence>
<evidence type="ECO:0000313" key="4">
    <source>
        <dbReference type="Proteomes" id="UP000694846"/>
    </source>
</evidence>
<protein>
    <submittedName>
        <fullName evidence="5">Uncharacterized protein LOC112687491</fullName>
    </submittedName>
</protein>
<proteinExistence type="predicted"/>
<evidence type="ECO:0000256" key="2">
    <source>
        <dbReference type="SAM" id="SignalP"/>
    </source>
</evidence>
<reference evidence="5" key="2">
    <citation type="submission" date="2025-04" db="UniProtKB">
        <authorList>
            <consortium name="RefSeq"/>
        </authorList>
    </citation>
    <scope>IDENTIFICATION</scope>
    <source>
        <tissue evidence="5">Whole body</tissue>
    </source>
</reference>
<dbReference type="GeneID" id="112687491"/>
<sequence length="197" mass="22622">MKYFYFVILKLVFLVNFGANGQPLFPNLPTGEHRVYFKAIIKCKNSENSDFQFNWKLTKTSINTTELMGNVTLKTLFDDSHTLLINLAVKDSIGGWKDNYIQHKAPKACTTMKGFLGSGWSLLINGHNLNNTNCPIPKGVYQLTKSFDLTTIISMSHFPKVFFYGTYKMRFSFNDKFDKESGCIVFVIEVKRPWETI</sequence>
<dbReference type="EMBL" id="GGMS01014528">
    <property type="protein sequence ID" value="MBY83731.1"/>
    <property type="molecule type" value="Transcribed_RNA"/>
</dbReference>
<name>A0A2S2R127_9HEMI</name>